<dbReference type="InterPro" id="IPR035069">
    <property type="entry name" value="TTHA1013/TTHA0281-like"/>
</dbReference>
<protein>
    <recommendedName>
        <fullName evidence="3">HicB-like antitoxin of toxin-antitoxin system domain-containing protein</fullName>
    </recommendedName>
</protein>
<name>A0A941W3N1_9BACT</name>
<dbReference type="EMBL" id="JAANXD010000076">
    <property type="protein sequence ID" value="MBS1258934.1"/>
    <property type="molecule type" value="Genomic_DNA"/>
</dbReference>
<dbReference type="SUPFAM" id="SSF143100">
    <property type="entry name" value="TTHA1013/TTHA0281-like"/>
    <property type="match status" value="1"/>
</dbReference>
<dbReference type="Gene3D" id="3.30.160.250">
    <property type="match status" value="1"/>
</dbReference>
<evidence type="ECO:0000313" key="2">
    <source>
        <dbReference type="Proteomes" id="UP000722750"/>
    </source>
</evidence>
<proteinExistence type="predicted"/>
<sequence>MIELEYSLVIEATEEPDYFGFYSTDLEGFSGIGHSIEDCIYKAKWGMKEHIKLLKKEGLPIPSKSKKPKIVIQNEDKMVVA</sequence>
<accession>A0A941W3N1</accession>
<evidence type="ECO:0000313" key="1">
    <source>
        <dbReference type="EMBL" id="MBS1258934.1"/>
    </source>
</evidence>
<dbReference type="Proteomes" id="UP000722750">
    <property type="component" value="Unassembled WGS sequence"/>
</dbReference>
<reference evidence="1" key="1">
    <citation type="journal article" date="2021" name="ISME J.">
        <title>Fine-scale metabolic discontinuity in a stratified prokaryote microbiome of a Red Sea deep halocline.</title>
        <authorList>
            <person name="Michoud G."/>
            <person name="Ngugi D.K."/>
            <person name="Barozzi A."/>
            <person name="Merlino G."/>
            <person name="Calleja M.L."/>
            <person name="Delgado-Huertas A."/>
            <person name="Moran X.A.G."/>
            <person name="Daffonchio D."/>
        </authorList>
    </citation>
    <scope>NUCLEOTIDE SEQUENCE</scope>
    <source>
        <strain evidence="1">SuakinDeep_MAG55_1</strain>
    </source>
</reference>
<evidence type="ECO:0008006" key="3">
    <source>
        <dbReference type="Google" id="ProtNLM"/>
    </source>
</evidence>
<gene>
    <name evidence="1" type="ORF">MAG551_01998</name>
</gene>
<dbReference type="AlphaFoldDB" id="A0A941W3N1"/>
<organism evidence="1 2">
    <name type="scientific">Candidatus Scalindua arabica</name>
    <dbReference type="NCBI Taxonomy" id="1127984"/>
    <lineage>
        <taxon>Bacteria</taxon>
        <taxon>Pseudomonadati</taxon>
        <taxon>Planctomycetota</taxon>
        <taxon>Candidatus Brocadiia</taxon>
        <taxon>Candidatus Brocadiales</taxon>
        <taxon>Candidatus Scalinduaceae</taxon>
        <taxon>Candidatus Scalindua</taxon>
    </lineage>
</organism>
<comment type="caution">
    <text evidence="1">The sequence shown here is derived from an EMBL/GenBank/DDBJ whole genome shotgun (WGS) entry which is preliminary data.</text>
</comment>